<dbReference type="Proteomes" id="UP000551758">
    <property type="component" value="Unassembled WGS sequence"/>
</dbReference>
<name>A0A7J7FNC2_DICBM</name>
<organism evidence="1 2">
    <name type="scientific">Diceros bicornis minor</name>
    <name type="common">South-central black rhinoceros</name>
    <dbReference type="NCBI Taxonomy" id="77932"/>
    <lineage>
        <taxon>Eukaryota</taxon>
        <taxon>Metazoa</taxon>
        <taxon>Chordata</taxon>
        <taxon>Craniata</taxon>
        <taxon>Vertebrata</taxon>
        <taxon>Euteleostomi</taxon>
        <taxon>Mammalia</taxon>
        <taxon>Eutheria</taxon>
        <taxon>Laurasiatheria</taxon>
        <taxon>Perissodactyla</taxon>
        <taxon>Rhinocerotidae</taxon>
        <taxon>Diceros</taxon>
    </lineage>
</organism>
<proteinExistence type="predicted"/>
<sequence>MEASSQDVVGEEPTNFMKMERFRMDDSCLYTLGEIWECEDQVQMLHNPENHLRHAASTQKNTEGLERGSGHHECGESMSLCSVLAPSQKGPTTKAFCEYNSDVRHSSYICNCWKSCEGHMLDENGDCRAAVSQAAQLGHLGGDLGGDEPSRCTESGDSYSCCAPLCEQGGIIRERQPHRGEGCDEVSD</sequence>
<accession>A0A7J7FNC2</accession>
<dbReference type="EMBL" id="JACDTQ010000092">
    <property type="protein sequence ID" value="KAF5929461.1"/>
    <property type="molecule type" value="Genomic_DNA"/>
</dbReference>
<protein>
    <submittedName>
        <fullName evidence="1">Uncharacterized protein</fullName>
    </submittedName>
</protein>
<reference evidence="1 2" key="1">
    <citation type="journal article" date="2020" name="Mol. Biol. Evol.">
        <title>Interspecific Gene Flow and the Evolution of Specialization in Black and White Rhinoceros.</title>
        <authorList>
            <person name="Moodley Y."/>
            <person name="Westbury M.V."/>
            <person name="Russo I.M."/>
            <person name="Gopalakrishnan S."/>
            <person name="Rakotoarivelo A."/>
            <person name="Olsen R.A."/>
            <person name="Prost S."/>
            <person name="Tunstall T."/>
            <person name="Ryder O.A."/>
            <person name="Dalen L."/>
            <person name="Bruford M.W."/>
        </authorList>
    </citation>
    <scope>NUCLEOTIDE SEQUENCE [LARGE SCALE GENOMIC DNA]</scope>
    <source>
        <strain evidence="1">SBR-YM</strain>
        <tissue evidence="1">Skin</tissue>
    </source>
</reference>
<evidence type="ECO:0000313" key="1">
    <source>
        <dbReference type="EMBL" id="KAF5929461.1"/>
    </source>
</evidence>
<evidence type="ECO:0000313" key="2">
    <source>
        <dbReference type="Proteomes" id="UP000551758"/>
    </source>
</evidence>
<comment type="caution">
    <text evidence="1">The sequence shown here is derived from an EMBL/GenBank/DDBJ whole genome shotgun (WGS) entry which is preliminary data.</text>
</comment>
<dbReference type="AlphaFoldDB" id="A0A7J7FNC2"/>
<gene>
    <name evidence="1" type="ORF">HPG69_007211</name>
</gene>
<keyword evidence="2" id="KW-1185">Reference proteome</keyword>